<feature type="transmembrane region" description="Helical" evidence="13">
    <location>
        <begin position="1157"/>
        <end position="1176"/>
    </location>
</feature>
<feature type="domain" description="ABC transmembrane type-1" evidence="15">
    <location>
        <begin position="1294"/>
        <end position="1575"/>
    </location>
</feature>
<feature type="transmembrane region" description="Helical" evidence="13">
    <location>
        <begin position="1745"/>
        <end position="1771"/>
    </location>
</feature>
<feature type="transmembrane region" description="Helical" evidence="13">
    <location>
        <begin position="1932"/>
        <end position="1950"/>
    </location>
</feature>
<dbReference type="SUPFAM" id="SSF90123">
    <property type="entry name" value="ABC transporter transmembrane region"/>
    <property type="match status" value="4"/>
</dbReference>
<dbReference type="VEuPathDB" id="VectorBase:ASTEI05286"/>
<evidence type="ECO:0000256" key="3">
    <source>
        <dbReference type="ARBA" id="ARBA00022448"/>
    </source>
</evidence>
<dbReference type="Proteomes" id="UP000076408">
    <property type="component" value="Unassembled WGS sequence"/>
</dbReference>
<sequence length="2040" mass="230622">MFVFWFLRMFFGIIQLRTEVMENDKRPNAIGSGDTVDFWEYQYVSYIIQYSFICLMLVLELFPDKAPRFSDYPKAKNPNPELSSSFFSKLLFLHFDSFAWKGFRNPLTMDEMYDINPQDSARELVPPFDKYWKQSVEKGRKQQMATDRKAGKVDIQYKPHSPSNGSVLYTIIRAYGGPFWFAGMLQLAISGLQFASPYLMQALMGVIALDEPLWKGLLLTFGLFGASLLLGLFNGQYLYYCFLSGFRIRTGLISAIYRKALRISSAAKKDTTVGEIVNLMAVDAQKFFELTSYLHILWSALLIIGLCVFLLYDILGAAVFAGLGVMILITPVSGVVAAKLKTHQVAQMKLKDERVKKMNEILGGIKVLKLYAWEPSFQDSILTVRDEEVGILKRMAYYGAGIFFTFTIAPFLTTLVSFAVYVLMDEENVLDPQTAFVSLALFNIMRFPLGMFPMVVTFAMQAWVSIKRIDKFLNSAELDPDNVTHNKSDEALTIKDGTQLIDQKGAFAEFLSQHIQELDDEDEEISLIQETLKDDAGAHVIQRALSVRSNRSSEGNGSVHKKAISRQVSKQSIHDKSATIIPKKANLIGVEESATGAVTWLVYKKYIKSIGFQFGFGSVLFTAINQGSGIFSNLWLTDWSEDPKAATDTSVRDMYLGVYGATGGAQSIALFLAALLISLGCLKAAKESHDKLLESSLRMPMSFFDTTPLGRIINRFSKDVDVVDNVLPVTIRAWLLFLFNVLGVFIVIGISTPIFLAIVPPLMVIYYFVQRFYIDTSRQLKRLESVTRSPIYSHFGESIGGQSTIRAYGQQERFTHESERRVDYNQLVSYPTIVANRWLSVRLELIGSCVVLFAALFVILARDTIGQAMVGVSISYALQISHNLSFLVRMTAEVETNIVAVERLEEYTELPREAEWQKGTVDKAWPAEGKVEFKDYQIRYREGLDLVIRGISLNVRGGEKIGIVGRTGAGKSSLTLGLFRSTMTFEDFCGGPFWDEEFVWDIDNPNLTFCFQRVILQWVPCAFLFVFSIYDILKITGSRYRDIPWNWYNLSKMLVIFLLMCMSWIDLGMVLGYQDEQGLYDVQILTAVFNALAYMDLLVLLFFMRKYGVRTSGTMFVFWFLRMFFGIIQLRTEVMENDKRPNAIGSGDTVDFWEYQYVSYIIQYSLICLMLVLELFPDKAPKISHYPESKNPNPELKSSFFSKLLFLYFDAFAWKGFRKPLTMEEMYDINPQDTSSELVPPFDKYWNMSVVSGRKKQIAADKKAGKTNIEYKPHSETNGSSLYAMVRAYGAPFWFAGMLQLAISGLQFASPYLMQEMMAVIALDGPVWKGMLLTFALFAASLLLALLNGQYYYNTFLSGFRIRTGLVSAIYRKALRISSAAKKDTTVGEIVNLMAVDAQRFFELTSYMHILWSGVLIIALCVYLLYDILGAAVFAGLGVMILITPVSGVIATKMRDAQVAQMKIKDDRVKKMNEILGGIKVLKLYAWEPSFQDSILTVRKEEIGILKRMAYYGAGIYFTFTIAPFLVTLVSFAVYVLMDDENILDPQTAFVSLALFNILRFPLGMLPMMVTFSMQAWVSVKRIDKFLNSAELDPSNFLTQHIQELDEADEDEIKLIQESLKDETAKRIVERSLSVLSGRSGGSNGNQRRKRISRQESKASAKKEDPIIQNLDKATLIEKEESATGAVTWAVYKKYVTAIGFQFGFWSVVFSAINQGSGIYSSMWLTDWSEDPEAITDTSVRDMYLGVYGALGGVQSIALFIGSVLLALGCLKAAEESHNKLLESSMHMPMSFFDTTPLGRIINRFSKDVDVVDNILPATIRAWLLMLFSVIGVFIVIGISTPIFLAIVPPLMVIYYFVQRFYIETSRQLKRLESVTRSPIYSHFGESIGGQSTIRAYAQQDRFIKESEHRVDYNQLVTYPTILANRWLGVRLEIIGSLVILFAALFAILARDTIGQATVGLSISYALQISNVLSFLVRMTAEVETNIVAIERLEEYTVLPREAEWQKGTVDKAWPVEGKVEFKDYQIRYREGLDLVIRGM</sequence>
<feature type="transmembrane region" description="Helical" evidence="13">
    <location>
        <begin position="395"/>
        <end position="424"/>
    </location>
</feature>
<evidence type="ECO:0000256" key="2">
    <source>
        <dbReference type="ARBA" id="ARBA00009726"/>
    </source>
</evidence>
<feature type="compositionally biased region" description="Basic and acidic residues" evidence="12">
    <location>
        <begin position="1653"/>
        <end position="1664"/>
    </location>
</feature>
<feature type="transmembrane region" description="Helical" evidence="13">
    <location>
        <begin position="754"/>
        <end position="774"/>
    </location>
</feature>
<dbReference type="InterPro" id="IPR011527">
    <property type="entry name" value="ABC1_TM_dom"/>
</dbReference>
<feature type="transmembrane region" description="Helical" evidence="13">
    <location>
        <begin position="1407"/>
        <end position="1426"/>
    </location>
</feature>
<feature type="transmembrane region" description="Helical" evidence="13">
    <location>
        <begin position="656"/>
        <end position="682"/>
    </location>
</feature>
<dbReference type="VEuPathDB" id="VectorBase:ASTEI20_036918"/>
<feature type="transmembrane region" description="Helical" evidence="13">
    <location>
        <begin position="293"/>
        <end position="312"/>
    </location>
</feature>
<comment type="catalytic activity">
    <reaction evidence="11">
        <text>leukotriene C4(in) + ATP + H2O = leukotriene C4(out) + ADP + phosphate + H(+)</text>
        <dbReference type="Rhea" id="RHEA:38963"/>
        <dbReference type="ChEBI" id="CHEBI:15377"/>
        <dbReference type="ChEBI" id="CHEBI:15378"/>
        <dbReference type="ChEBI" id="CHEBI:30616"/>
        <dbReference type="ChEBI" id="CHEBI:43474"/>
        <dbReference type="ChEBI" id="CHEBI:57973"/>
        <dbReference type="ChEBI" id="CHEBI:456216"/>
    </reaction>
    <physiologicalReaction direction="left-to-right" evidence="11">
        <dbReference type="Rhea" id="RHEA:38964"/>
    </physiologicalReaction>
</comment>
<dbReference type="Pfam" id="PF00664">
    <property type="entry name" value="ABC_membrane"/>
    <property type="match status" value="4"/>
</dbReference>
<comment type="similarity">
    <text evidence="2">Belongs to the ABC transporter superfamily. ABCC family. Conjugate transporter (TC 3.A.1.208) subfamily.</text>
</comment>
<dbReference type="VEuPathDB" id="VectorBase:ASTEI20_044702"/>
<evidence type="ECO:0000256" key="4">
    <source>
        <dbReference type="ARBA" id="ARBA00022692"/>
    </source>
</evidence>
<evidence type="ECO:0000313" key="16">
    <source>
        <dbReference type="EnsemblMetazoa" id="ASTEI05286-PA"/>
    </source>
</evidence>
<feature type="transmembrane region" description="Helical" evidence="13">
    <location>
        <begin position="1115"/>
        <end position="1132"/>
    </location>
</feature>
<evidence type="ECO:0000256" key="13">
    <source>
        <dbReference type="SAM" id="Phobius"/>
    </source>
</evidence>
<feature type="transmembrane region" description="Helical" evidence="13">
    <location>
        <begin position="1015"/>
        <end position="1033"/>
    </location>
</feature>
<evidence type="ECO:0000259" key="15">
    <source>
        <dbReference type="PROSITE" id="PS50929"/>
    </source>
</evidence>
<protein>
    <recommendedName>
        <fullName evidence="10">ABC-type glutathione-S-conjugate transporter</fullName>
        <ecNumber evidence="10">7.6.2.3</ecNumber>
    </recommendedName>
</protein>
<feature type="transmembrane region" description="Helical" evidence="13">
    <location>
        <begin position="1291"/>
        <end position="1310"/>
    </location>
</feature>
<dbReference type="InterPro" id="IPR027417">
    <property type="entry name" value="P-loop_NTPase"/>
</dbReference>
<dbReference type="OMA" id="FDSFAWK"/>
<dbReference type="Pfam" id="PF24357">
    <property type="entry name" value="TMD0_ABC"/>
    <property type="match status" value="1"/>
</dbReference>
<evidence type="ECO:0000256" key="10">
    <source>
        <dbReference type="ARBA" id="ARBA00024220"/>
    </source>
</evidence>
<feature type="transmembrane region" description="Helical" evidence="13">
    <location>
        <begin position="1432"/>
        <end position="1452"/>
    </location>
</feature>
<dbReference type="Gene3D" id="1.20.1560.10">
    <property type="entry name" value="ABC transporter type 1, transmembrane domain"/>
    <property type="match status" value="4"/>
</dbReference>
<feature type="transmembrane region" description="Helical" evidence="13">
    <location>
        <begin position="1054"/>
        <end position="1072"/>
    </location>
</feature>
<dbReference type="GO" id="GO:0005524">
    <property type="term" value="F:ATP binding"/>
    <property type="evidence" value="ECO:0007669"/>
    <property type="project" value="UniProtKB-KW"/>
</dbReference>
<dbReference type="STRING" id="30069.A0A182YA00"/>
<keyword evidence="6" id="KW-0547">Nucleotide-binding</keyword>
<feature type="domain" description="ABC transmembrane type-1" evidence="15">
    <location>
        <begin position="180"/>
        <end position="461"/>
    </location>
</feature>
<evidence type="ECO:0000256" key="1">
    <source>
        <dbReference type="ARBA" id="ARBA00004127"/>
    </source>
</evidence>
<dbReference type="InterPro" id="IPR036640">
    <property type="entry name" value="ABC1_TM_sf"/>
</dbReference>
<keyword evidence="17" id="KW-1185">Reference proteome</keyword>
<dbReference type="GO" id="GO:0016020">
    <property type="term" value="C:membrane"/>
    <property type="evidence" value="ECO:0007669"/>
    <property type="project" value="InterPro"/>
</dbReference>
<dbReference type="InterPro" id="IPR050173">
    <property type="entry name" value="ABC_transporter_C-like"/>
</dbReference>
<evidence type="ECO:0000256" key="12">
    <source>
        <dbReference type="SAM" id="MobiDB-lite"/>
    </source>
</evidence>
<reference evidence="17" key="1">
    <citation type="journal article" date="2014" name="Genome Biol.">
        <title>Genome analysis of a major urban malaria vector mosquito, Anopheles stephensi.</title>
        <authorList>
            <person name="Jiang X."/>
            <person name="Peery A."/>
            <person name="Hall A.B."/>
            <person name="Sharma A."/>
            <person name="Chen X.G."/>
            <person name="Waterhouse R.M."/>
            <person name="Komissarov A."/>
            <person name="Riehle M.M."/>
            <person name="Shouche Y."/>
            <person name="Sharakhova M.V."/>
            <person name="Lawson D."/>
            <person name="Pakpour N."/>
            <person name="Arensburger P."/>
            <person name="Davidson V.L."/>
            <person name="Eiglmeier K."/>
            <person name="Emrich S."/>
            <person name="George P."/>
            <person name="Kennedy R.C."/>
            <person name="Mane S.P."/>
            <person name="Maslen G."/>
            <person name="Oringanje C."/>
            <person name="Qi Y."/>
            <person name="Settlage R."/>
            <person name="Tojo M."/>
            <person name="Tubio J.M."/>
            <person name="Unger M.F."/>
            <person name="Wang B."/>
            <person name="Vernick K.D."/>
            <person name="Ribeiro J.M."/>
            <person name="James A.A."/>
            <person name="Michel K."/>
            <person name="Riehle M.A."/>
            <person name="Luckhart S."/>
            <person name="Sharakhov I.V."/>
            <person name="Tu Z."/>
        </authorList>
    </citation>
    <scope>NUCLEOTIDE SEQUENCE [LARGE SCALE GENOMIC DNA]</scope>
    <source>
        <strain evidence="17">Indian</strain>
    </source>
</reference>
<feature type="transmembrane region" description="Helical" evidence="13">
    <location>
        <begin position="1509"/>
        <end position="1537"/>
    </location>
</feature>
<feature type="chain" id="PRO_5041708163" description="ABC-type glutathione-S-conjugate transporter" evidence="14">
    <location>
        <begin position="17"/>
        <end position="2040"/>
    </location>
</feature>
<dbReference type="VEuPathDB" id="VectorBase:ASTE009451"/>
<dbReference type="FunFam" id="1.20.1560.10:FF:000212">
    <property type="entry name" value="ABC transporter, putative"/>
    <property type="match status" value="2"/>
</dbReference>
<feature type="transmembrane region" description="Helical" evidence="13">
    <location>
        <begin position="1956"/>
        <end position="1977"/>
    </location>
</feature>
<keyword evidence="9 13" id="KW-0472">Membrane</keyword>
<dbReference type="SUPFAM" id="SSF52540">
    <property type="entry name" value="P-loop containing nucleoside triphosphate hydrolases"/>
    <property type="match status" value="1"/>
</dbReference>
<feature type="transmembrane region" description="Helical" evidence="13">
    <location>
        <begin position="1330"/>
        <end position="1353"/>
    </location>
</feature>
<keyword evidence="3" id="KW-0813">Transport</keyword>
<feature type="domain" description="ABC transmembrane type-1" evidence="15">
    <location>
        <begin position="616"/>
        <end position="896"/>
    </location>
</feature>
<feature type="transmembrane region" description="Helical" evidence="13">
    <location>
        <begin position="1815"/>
        <end position="1837"/>
    </location>
</feature>
<organism evidence="16 17">
    <name type="scientific">Anopheles stephensi</name>
    <name type="common">Indo-Pakistan malaria mosquito</name>
    <dbReference type="NCBI Taxonomy" id="30069"/>
    <lineage>
        <taxon>Eukaryota</taxon>
        <taxon>Metazoa</taxon>
        <taxon>Ecdysozoa</taxon>
        <taxon>Arthropoda</taxon>
        <taxon>Hexapoda</taxon>
        <taxon>Insecta</taxon>
        <taxon>Pterygota</taxon>
        <taxon>Neoptera</taxon>
        <taxon>Endopterygota</taxon>
        <taxon>Diptera</taxon>
        <taxon>Nematocera</taxon>
        <taxon>Culicoidea</taxon>
        <taxon>Culicidae</taxon>
        <taxon>Anophelinae</taxon>
        <taxon>Anopheles</taxon>
    </lineage>
</organism>
<dbReference type="EC" id="7.6.2.3" evidence="10"/>
<dbReference type="VEuPathDB" id="VectorBase:ASTEI20_046113"/>
<feature type="transmembrane region" description="Helical" evidence="13">
    <location>
        <begin position="318"/>
        <end position="340"/>
    </location>
</feature>
<proteinExistence type="inferred from homology"/>
<dbReference type="CDD" id="cd18595">
    <property type="entry name" value="ABC_6TM_MRP1_2_3_6_D1_like"/>
    <property type="match status" value="2"/>
</dbReference>
<feature type="transmembrane region" description="Helical" evidence="13">
    <location>
        <begin position="1084"/>
        <end position="1103"/>
    </location>
</feature>
<feature type="transmembrane region" description="Helical" evidence="13">
    <location>
        <begin position="725"/>
        <end position="748"/>
    </location>
</feature>
<feature type="transmembrane region" description="Helical" evidence="13">
    <location>
        <begin position="1549"/>
        <end position="1572"/>
    </location>
</feature>
<evidence type="ECO:0000256" key="8">
    <source>
        <dbReference type="ARBA" id="ARBA00022989"/>
    </source>
</evidence>
<dbReference type="GO" id="GO:0015431">
    <property type="term" value="F:ABC-type glutathione S-conjugate transporter activity"/>
    <property type="evidence" value="ECO:0007669"/>
    <property type="project" value="UniProtKB-EC"/>
</dbReference>
<comment type="subcellular location">
    <subcellularLocation>
        <location evidence="1">Endomembrane system</location>
        <topology evidence="1">Multi-pass membrane protein</topology>
    </subcellularLocation>
</comment>
<reference evidence="16" key="2">
    <citation type="submission" date="2020-05" db="UniProtKB">
        <authorList>
            <consortium name="EnsemblMetazoa"/>
        </authorList>
    </citation>
    <scope>IDENTIFICATION</scope>
    <source>
        <strain evidence="16">Indian</strain>
    </source>
</reference>
<dbReference type="GO" id="GO:0012505">
    <property type="term" value="C:endomembrane system"/>
    <property type="evidence" value="ECO:0007669"/>
    <property type="project" value="UniProtKB-SubCell"/>
</dbReference>
<feature type="region of interest" description="Disordered" evidence="12">
    <location>
        <begin position="1637"/>
        <end position="1664"/>
    </location>
</feature>
<feature type="transmembrane region" description="Helical" evidence="13">
    <location>
        <begin position="212"/>
        <end position="231"/>
    </location>
</feature>
<dbReference type="VEuPathDB" id="VectorBase:ASTE003341"/>
<feature type="transmembrane region" description="Helical" evidence="13">
    <location>
        <begin position="614"/>
        <end position="636"/>
    </location>
</feature>
<feature type="domain" description="ABC transmembrane type-1" evidence="15">
    <location>
        <begin position="1705"/>
        <end position="1985"/>
    </location>
</feature>
<feature type="transmembrane region" description="Helical" evidence="13">
    <location>
        <begin position="43"/>
        <end position="62"/>
    </location>
</feature>
<keyword evidence="8 13" id="KW-1133">Transmembrane helix</keyword>
<dbReference type="InterPro" id="IPR056227">
    <property type="entry name" value="TMD0_ABC"/>
</dbReference>
<evidence type="ECO:0000256" key="9">
    <source>
        <dbReference type="ARBA" id="ARBA00023136"/>
    </source>
</evidence>
<evidence type="ECO:0000256" key="14">
    <source>
        <dbReference type="SAM" id="SignalP"/>
    </source>
</evidence>
<accession>A0A182YA00</accession>
<evidence type="ECO:0000256" key="7">
    <source>
        <dbReference type="ARBA" id="ARBA00022840"/>
    </source>
</evidence>
<evidence type="ECO:0000256" key="5">
    <source>
        <dbReference type="ARBA" id="ARBA00022737"/>
    </source>
</evidence>
<dbReference type="PANTHER" id="PTHR24223">
    <property type="entry name" value="ATP-BINDING CASSETTE SUB-FAMILY C"/>
    <property type="match status" value="1"/>
</dbReference>
<evidence type="ECO:0000256" key="11">
    <source>
        <dbReference type="ARBA" id="ARBA00047523"/>
    </source>
</evidence>
<dbReference type="EnsemblMetazoa" id="ASTEI05286-RA">
    <property type="protein sequence ID" value="ASTEI05286-PA"/>
    <property type="gene ID" value="ASTEI05286"/>
</dbReference>
<feature type="transmembrane region" description="Helical" evidence="13">
    <location>
        <begin position="843"/>
        <end position="861"/>
    </location>
</feature>
<feature type="signal peptide" evidence="14">
    <location>
        <begin position="1"/>
        <end position="16"/>
    </location>
</feature>
<dbReference type="Gene3D" id="3.40.50.300">
    <property type="entry name" value="P-loop containing nucleotide triphosphate hydrolases"/>
    <property type="match status" value="1"/>
</dbReference>
<dbReference type="FunFam" id="1.20.1560.10:FF:000001">
    <property type="entry name" value="ATP-binding cassette subfamily C member 1"/>
    <property type="match status" value="2"/>
</dbReference>
<name>A0A182YA00_ANOST</name>
<keyword evidence="7" id="KW-0067">ATP-binding</keyword>
<keyword evidence="14" id="KW-0732">Signal</keyword>
<dbReference type="PANTHER" id="PTHR24223:SF443">
    <property type="entry name" value="MULTIDRUG-RESISTANCE LIKE PROTEIN 1, ISOFORM I"/>
    <property type="match status" value="1"/>
</dbReference>
<evidence type="ECO:0000256" key="6">
    <source>
        <dbReference type="ARBA" id="ARBA00022741"/>
    </source>
</evidence>
<feature type="transmembrane region" description="Helical" evidence="13">
    <location>
        <begin position="179"/>
        <end position="200"/>
    </location>
</feature>
<keyword evidence="4 13" id="KW-0812">Transmembrane</keyword>
<dbReference type="PROSITE" id="PS50929">
    <property type="entry name" value="ABC_TM1F"/>
    <property type="match status" value="4"/>
</dbReference>
<dbReference type="CDD" id="cd18603">
    <property type="entry name" value="ABC_6TM_MRP1_2_3_6_D2_like"/>
    <property type="match status" value="2"/>
</dbReference>
<feature type="transmembrane region" description="Helical" evidence="13">
    <location>
        <begin position="444"/>
        <end position="464"/>
    </location>
</feature>
<evidence type="ECO:0000313" key="17">
    <source>
        <dbReference type="Proteomes" id="UP000076408"/>
    </source>
</evidence>
<keyword evidence="5" id="KW-0677">Repeat</keyword>